<dbReference type="Proteomes" id="UP001596186">
    <property type="component" value="Unassembled WGS sequence"/>
</dbReference>
<dbReference type="EMBL" id="JBHSSN010000015">
    <property type="protein sequence ID" value="MFC6324271.1"/>
    <property type="molecule type" value="Genomic_DNA"/>
</dbReference>
<feature type="transmembrane region" description="Helical" evidence="1">
    <location>
        <begin position="43"/>
        <end position="64"/>
    </location>
</feature>
<dbReference type="RefSeq" id="WP_125593404.1">
    <property type="nucleotide sequence ID" value="NZ_JBHSSN010000015.1"/>
</dbReference>
<accession>A0ABW1UWZ1</accession>
<keyword evidence="3" id="KW-1185">Reference proteome</keyword>
<organism evidence="2 3">
    <name type="scientific">Companilactobacillus baiquanensis</name>
    <dbReference type="NCBI Taxonomy" id="2486005"/>
    <lineage>
        <taxon>Bacteria</taxon>
        <taxon>Bacillati</taxon>
        <taxon>Bacillota</taxon>
        <taxon>Bacilli</taxon>
        <taxon>Lactobacillales</taxon>
        <taxon>Lactobacillaceae</taxon>
        <taxon>Companilactobacillus</taxon>
    </lineage>
</organism>
<name>A0ABW1UWZ1_9LACO</name>
<evidence type="ECO:0000256" key="1">
    <source>
        <dbReference type="SAM" id="Phobius"/>
    </source>
</evidence>
<keyword evidence="1" id="KW-0472">Membrane</keyword>
<protein>
    <submittedName>
        <fullName evidence="2">Uncharacterized protein</fullName>
    </submittedName>
</protein>
<keyword evidence="1" id="KW-1133">Transmembrane helix</keyword>
<proteinExistence type="predicted"/>
<sequence length="66" mass="7317">MEHITEHKNSFSDILFILAISAVIILSWILINFGAPKATFSLFFKLLDLVLAAAIIGVGIKFNLKK</sequence>
<evidence type="ECO:0000313" key="2">
    <source>
        <dbReference type="EMBL" id="MFC6324271.1"/>
    </source>
</evidence>
<comment type="caution">
    <text evidence="2">The sequence shown here is derived from an EMBL/GenBank/DDBJ whole genome shotgun (WGS) entry which is preliminary data.</text>
</comment>
<evidence type="ECO:0000313" key="3">
    <source>
        <dbReference type="Proteomes" id="UP001596186"/>
    </source>
</evidence>
<feature type="transmembrane region" description="Helical" evidence="1">
    <location>
        <begin position="12"/>
        <end position="31"/>
    </location>
</feature>
<gene>
    <name evidence="2" type="ORF">ACFP1F_11015</name>
</gene>
<keyword evidence="1" id="KW-0812">Transmembrane</keyword>
<reference evidence="3" key="1">
    <citation type="journal article" date="2019" name="Int. J. Syst. Evol. Microbiol.">
        <title>The Global Catalogue of Microorganisms (GCM) 10K type strain sequencing project: providing services to taxonomists for standard genome sequencing and annotation.</title>
        <authorList>
            <consortium name="The Broad Institute Genomics Platform"/>
            <consortium name="The Broad Institute Genome Sequencing Center for Infectious Disease"/>
            <person name="Wu L."/>
            <person name="Ma J."/>
        </authorList>
    </citation>
    <scope>NUCLEOTIDE SEQUENCE [LARGE SCALE GENOMIC DNA]</scope>
    <source>
        <strain evidence="3">CCM 8895</strain>
    </source>
</reference>